<dbReference type="GO" id="GO:0006167">
    <property type="term" value="P:AMP biosynthetic process"/>
    <property type="evidence" value="ECO:0007669"/>
    <property type="project" value="TreeGrafter"/>
</dbReference>
<dbReference type="PANTHER" id="PTHR21340:SF7">
    <property type="entry name" value="NUDIX HYDROLASE DOMAIN-CONTAINING PROTEIN"/>
    <property type="match status" value="1"/>
</dbReference>
<dbReference type="InterPro" id="IPR051325">
    <property type="entry name" value="Nudix_hydrolase_domain"/>
</dbReference>
<reference evidence="4" key="1">
    <citation type="submission" date="2020-05" db="EMBL/GenBank/DDBJ databases">
        <title>Complete genome sequence of Bradyrhizobium diazoefficiens XF2 isolated from soybean nodule.</title>
        <authorList>
            <person name="Noda R."/>
            <person name="Kakizaki K."/>
            <person name="Minamisawa K."/>
        </authorList>
    </citation>
    <scope>NUCLEOTIDE SEQUENCE</scope>
    <source>
        <strain evidence="4">XF2</strain>
    </source>
</reference>
<proteinExistence type="predicted"/>
<name>A0A809XZG3_9BRAD</name>
<feature type="domain" description="Nudix hydrolase" evidence="3">
    <location>
        <begin position="1"/>
        <end position="129"/>
    </location>
</feature>
<dbReference type="CDD" id="cd04662">
    <property type="entry name" value="NUDIX_Hydrolase"/>
    <property type="match status" value="1"/>
</dbReference>
<evidence type="ECO:0000256" key="2">
    <source>
        <dbReference type="ARBA" id="ARBA00022801"/>
    </source>
</evidence>
<protein>
    <submittedName>
        <fullName evidence="4">NTP pyrophosphohydrolase</fullName>
    </submittedName>
</protein>
<evidence type="ECO:0000313" key="7">
    <source>
        <dbReference type="EMBL" id="BCE84195.1"/>
    </source>
</evidence>
<dbReference type="RefSeq" id="WP_063921466.1">
    <property type="nucleotide sequence ID" value="NZ_AJQI01000380.1"/>
</dbReference>
<dbReference type="Pfam" id="PF00293">
    <property type="entry name" value="NUDIX"/>
    <property type="match status" value="1"/>
</dbReference>
<accession>A0A809XZG3</accession>
<evidence type="ECO:0000256" key="1">
    <source>
        <dbReference type="ARBA" id="ARBA00001946"/>
    </source>
</evidence>
<dbReference type="EMBL" id="AP023096">
    <property type="protein sequence ID" value="BCE66123.1"/>
    <property type="molecule type" value="Genomic_DNA"/>
</dbReference>
<dbReference type="GO" id="GO:0004081">
    <property type="term" value="F:bis(5'-nucleosyl)-tetraphosphatase (asymmetrical) activity"/>
    <property type="evidence" value="ECO:0007669"/>
    <property type="project" value="TreeGrafter"/>
</dbReference>
<reference evidence="7" key="4">
    <citation type="submission" date="2020-05" db="EMBL/GenBank/DDBJ databases">
        <title>Complete genome sequence of Bradyrhizobium diazoefficiens XF9 isolated from soybean nodule.</title>
        <authorList>
            <person name="Noda R."/>
            <person name="Kakizaki K."/>
            <person name="Minamisawa K."/>
        </authorList>
    </citation>
    <scope>NUCLEOTIDE SEQUENCE</scope>
    <source>
        <strain evidence="7">XF9</strain>
    </source>
</reference>
<dbReference type="GeneID" id="46491655"/>
<dbReference type="PANTHER" id="PTHR21340">
    <property type="entry name" value="DIADENOSINE 5,5-P1,P4-TETRAPHOSPHATE PYROPHOSPHOHYDROLASE MUTT"/>
    <property type="match status" value="1"/>
</dbReference>
<evidence type="ECO:0000313" key="5">
    <source>
        <dbReference type="EMBL" id="BCE57448.1"/>
    </source>
</evidence>
<dbReference type="PROSITE" id="PS51462">
    <property type="entry name" value="NUDIX"/>
    <property type="match status" value="1"/>
</dbReference>
<evidence type="ECO:0000313" key="6">
    <source>
        <dbReference type="EMBL" id="BCE66123.1"/>
    </source>
</evidence>
<comment type="cofactor">
    <cofactor evidence="1">
        <name>Mg(2+)</name>
        <dbReference type="ChEBI" id="CHEBI:18420"/>
    </cofactor>
</comment>
<evidence type="ECO:0000313" key="4">
    <source>
        <dbReference type="EMBL" id="BCE31131.1"/>
    </source>
</evidence>
<dbReference type="EMBL" id="AP023095">
    <property type="protein sequence ID" value="BCE57448.1"/>
    <property type="molecule type" value="Genomic_DNA"/>
</dbReference>
<dbReference type="InterPro" id="IPR015797">
    <property type="entry name" value="NUDIX_hydrolase-like_dom_sf"/>
</dbReference>
<dbReference type="InterPro" id="IPR000086">
    <property type="entry name" value="NUDIX_hydrolase_dom"/>
</dbReference>
<sequence>MLGHPGGPFWRRRDRGAWTIPKGLVSDGETLLSAARREFAEETGHAVTAEVIELGKASQPSGKVVHVWAASDDWDLADFRSNTFEMEWPPRSGRQQRFPEIDRVERFEIAEARSKILKGQTIFLDRLLERLGGVDGSKRMACRFRCPRSY</sequence>
<dbReference type="SUPFAM" id="SSF55811">
    <property type="entry name" value="Nudix"/>
    <property type="match status" value="1"/>
</dbReference>
<dbReference type="InterPro" id="IPR020084">
    <property type="entry name" value="NUDIX_hydrolase_CS"/>
</dbReference>
<reference evidence="6" key="3">
    <citation type="submission" date="2020-05" db="EMBL/GenBank/DDBJ databases">
        <title>Complete genome sequence of Bradyrhizobium diazoefficiens XF6 isolated from soybean nodule.</title>
        <authorList>
            <person name="Noda R."/>
            <person name="Kakizaki K."/>
            <person name="Minamisawa K."/>
        </authorList>
    </citation>
    <scope>NUCLEOTIDE SEQUENCE</scope>
    <source>
        <strain evidence="6">XF6</strain>
    </source>
</reference>
<dbReference type="GO" id="GO:0006754">
    <property type="term" value="P:ATP biosynthetic process"/>
    <property type="evidence" value="ECO:0007669"/>
    <property type="project" value="TreeGrafter"/>
</dbReference>
<dbReference type="Gene3D" id="3.90.79.10">
    <property type="entry name" value="Nucleoside Triphosphate Pyrophosphohydrolase"/>
    <property type="match status" value="1"/>
</dbReference>
<dbReference type="PROSITE" id="PS00893">
    <property type="entry name" value="NUDIX_BOX"/>
    <property type="match status" value="1"/>
</dbReference>
<dbReference type="AlphaFoldDB" id="A0A809XZG3"/>
<keyword evidence="2 4" id="KW-0378">Hydrolase</keyword>
<evidence type="ECO:0000259" key="3">
    <source>
        <dbReference type="PROSITE" id="PS51462"/>
    </source>
</evidence>
<gene>
    <name evidence="4" type="ORF">XF2B_49000</name>
    <name evidence="5" type="ORF">XF5B_49600</name>
    <name evidence="6" type="ORF">XF6B_49220</name>
    <name evidence="7" type="ORF">XF9B_56160</name>
</gene>
<reference evidence="5" key="2">
    <citation type="submission" date="2020-05" db="EMBL/GenBank/DDBJ databases">
        <title>Complete genome sequence of Bradyrhizobium diazoefficiens XF5 isolated from soybean nodule.</title>
        <authorList>
            <person name="Noda R."/>
            <person name="Kakizaki K."/>
            <person name="Minamisawa K."/>
        </authorList>
    </citation>
    <scope>NUCLEOTIDE SEQUENCE</scope>
    <source>
        <strain evidence="5">XF5</strain>
    </source>
</reference>
<dbReference type="EMBL" id="AP023092">
    <property type="protein sequence ID" value="BCE31131.1"/>
    <property type="molecule type" value="Genomic_DNA"/>
</dbReference>
<organism evidence="4">
    <name type="scientific">Bradyrhizobium diazoefficiens</name>
    <dbReference type="NCBI Taxonomy" id="1355477"/>
    <lineage>
        <taxon>Bacteria</taxon>
        <taxon>Pseudomonadati</taxon>
        <taxon>Pseudomonadota</taxon>
        <taxon>Alphaproteobacteria</taxon>
        <taxon>Hyphomicrobiales</taxon>
        <taxon>Nitrobacteraceae</taxon>
        <taxon>Bradyrhizobium</taxon>
    </lineage>
</organism>
<dbReference type="EMBL" id="AP023098">
    <property type="protein sequence ID" value="BCE84195.1"/>
    <property type="molecule type" value="Genomic_DNA"/>
</dbReference>